<evidence type="ECO:0000256" key="7">
    <source>
        <dbReference type="ARBA" id="ARBA00022771"/>
    </source>
</evidence>
<dbReference type="FunFam" id="3.90.580.10:FF:000001">
    <property type="entry name" value="DNA primase"/>
    <property type="match status" value="1"/>
</dbReference>
<reference evidence="14 15" key="1">
    <citation type="submission" date="2016-10" db="EMBL/GenBank/DDBJ databases">
        <authorList>
            <person name="de Groot N.N."/>
        </authorList>
    </citation>
    <scope>NUCLEOTIDE SEQUENCE [LARGE SCALE GENOMIC DNA]</scope>
    <source>
        <strain evidence="14 15">HLD2</strain>
    </source>
</reference>
<evidence type="ECO:0000256" key="6">
    <source>
        <dbReference type="ARBA" id="ARBA00022723"/>
    </source>
</evidence>
<dbReference type="GO" id="GO:0000428">
    <property type="term" value="C:DNA-directed RNA polymerase complex"/>
    <property type="evidence" value="ECO:0007669"/>
    <property type="project" value="UniProtKB-KW"/>
</dbReference>
<keyword evidence="6 12" id="KW-0479">Metal-binding</keyword>
<feature type="zinc finger region" description="CHC2-type" evidence="12">
    <location>
        <begin position="40"/>
        <end position="64"/>
    </location>
</feature>
<dbReference type="InterPro" id="IPR019475">
    <property type="entry name" value="DNA_primase_DnaB-bd"/>
</dbReference>
<evidence type="ECO:0000256" key="10">
    <source>
        <dbReference type="ARBA" id="ARBA00023125"/>
    </source>
</evidence>
<keyword evidence="9" id="KW-0460">Magnesium</keyword>
<accession>A0A1G5PUC6</accession>
<protein>
    <recommendedName>
        <fullName evidence="12">DNA primase</fullName>
        <ecNumber evidence="12">2.7.7.101</ecNumber>
    </recommendedName>
</protein>
<keyword evidence="3 12" id="KW-0808">Transferase</keyword>
<dbReference type="OrthoDB" id="9803773at2"/>
<dbReference type="HAMAP" id="MF_00974">
    <property type="entry name" value="DNA_primase_DnaG"/>
    <property type="match status" value="1"/>
</dbReference>
<dbReference type="Proteomes" id="UP000199648">
    <property type="component" value="Unassembled WGS sequence"/>
</dbReference>
<evidence type="ECO:0000256" key="3">
    <source>
        <dbReference type="ARBA" id="ARBA00022679"/>
    </source>
</evidence>
<dbReference type="GO" id="GO:0003899">
    <property type="term" value="F:DNA-directed RNA polymerase activity"/>
    <property type="evidence" value="ECO:0007669"/>
    <property type="project" value="UniProtKB-UniRule"/>
</dbReference>
<dbReference type="PANTHER" id="PTHR30313:SF2">
    <property type="entry name" value="DNA PRIMASE"/>
    <property type="match status" value="1"/>
</dbReference>
<dbReference type="Gene3D" id="3.40.1360.10">
    <property type="match status" value="1"/>
</dbReference>
<comment type="similarity">
    <text evidence="12">Belongs to the DnaG primase family.</text>
</comment>
<dbReference type="SMART" id="SM00493">
    <property type="entry name" value="TOPRIM"/>
    <property type="match status" value="1"/>
</dbReference>
<dbReference type="SMART" id="SM00400">
    <property type="entry name" value="ZnF_CHCC"/>
    <property type="match status" value="1"/>
</dbReference>
<dbReference type="EC" id="2.7.7.101" evidence="12"/>
<dbReference type="GO" id="GO:0005737">
    <property type="term" value="C:cytoplasm"/>
    <property type="evidence" value="ECO:0007669"/>
    <property type="project" value="TreeGrafter"/>
</dbReference>
<comment type="subunit">
    <text evidence="12">Monomer. Interacts with DnaB.</text>
</comment>
<evidence type="ECO:0000256" key="8">
    <source>
        <dbReference type="ARBA" id="ARBA00022833"/>
    </source>
</evidence>
<dbReference type="Pfam" id="PF08275">
    <property type="entry name" value="DNAG_N"/>
    <property type="match status" value="1"/>
</dbReference>
<dbReference type="InterPro" id="IPR002694">
    <property type="entry name" value="Znf_CHC2"/>
</dbReference>
<keyword evidence="11 12" id="KW-0804">Transcription</keyword>
<keyword evidence="7 12" id="KW-0863">Zinc-finger</keyword>
<dbReference type="Pfam" id="PF13155">
    <property type="entry name" value="Toprim_2"/>
    <property type="match status" value="1"/>
</dbReference>
<dbReference type="CDD" id="cd03364">
    <property type="entry name" value="TOPRIM_DnaG_primases"/>
    <property type="match status" value="1"/>
</dbReference>
<dbReference type="InterPro" id="IPR050219">
    <property type="entry name" value="DnaG_primase"/>
</dbReference>
<dbReference type="STRING" id="415747.SAMN03097708_00852"/>
<dbReference type="AlphaFoldDB" id="A0A1G5PUC6"/>
<proteinExistence type="inferred from homology"/>
<feature type="domain" description="Toprim" evidence="13">
    <location>
        <begin position="259"/>
        <end position="341"/>
    </location>
</feature>
<dbReference type="InterPro" id="IPR006171">
    <property type="entry name" value="TOPRIM_dom"/>
</dbReference>
<dbReference type="PROSITE" id="PS50880">
    <property type="entry name" value="TOPRIM"/>
    <property type="match status" value="1"/>
</dbReference>
<gene>
    <name evidence="12" type="primary">dnaG</name>
    <name evidence="14" type="ORF">SAMN03097708_00852</name>
</gene>
<evidence type="ECO:0000256" key="9">
    <source>
        <dbReference type="ARBA" id="ARBA00022842"/>
    </source>
</evidence>
<dbReference type="Gene3D" id="1.20.50.20">
    <property type="entry name" value="DnaG, RNA polymerase domain, helical bundle"/>
    <property type="match status" value="1"/>
</dbReference>
<organism evidence="14 15">
    <name type="scientific">Thiohalomonas denitrificans</name>
    <dbReference type="NCBI Taxonomy" id="415747"/>
    <lineage>
        <taxon>Bacteria</taxon>
        <taxon>Pseudomonadati</taxon>
        <taxon>Pseudomonadota</taxon>
        <taxon>Gammaproteobacteria</taxon>
        <taxon>Thiohalomonadales</taxon>
        <taxon>Thiohalomonadaceae</taxon>
        <taxon>Thiohalomonas</taxon>
    </lineage>
</organism>
<dbReference type="GO" id="GO:0006269">
    <property type="term" value="P:DNA replication, synthesis of primer"/>
    <property type="evidence" value="ECO:0007669"/>
    <property type="project" value="UniProtKB-UniRule"/>
</dbReference>
<comment type="cofactor">
    <cofactor evidence="12">
        <name>Zn(2+)</name>
        <dbReference type="ChEBI" id="CHEBI:29105"/>
    </cofactor>
    <text evidence="12">Binds 1 zinc ion per monomer.</text>
</comment>
<dbReference type="InterPro" id="IPR034151">
    <property type="entry name" value="TOPRIM_DnaG_bac"/>
</dbReference>
<dbReference type="InterPro" id="IPR036977">
    <property type="entry name" value="DNA_primase_Znf_CHC2"/>
</dbReference>
<dbReference type="GO" id="GO:1990077">
    <property type="term" value="C:primosome complex"/>
    <property type="evidence" value="ECO:0007669"/>
    <property type="project" value="UniProtKB-KW"/>
</dbReference>
<dbReference type="EMBL" id="FMWD01000002">
    <property type="protein sequence ID" value="SCZ53017.1"/>
    <property type="molecule type" value="Genomic_DNA"/>
</dbReference>
<dbReference type="InterPro" id="IPR030846">
    <property type="entry name" value="DnaG_bac"/>
</dbReference>
<dbReference type="PANTHER" id="PTHR30313">
    <property type="entry name" value="DNA PRIMASE"/>
    <property type="match status" value="1"/>
</dbReference>
<evidence type="ECO:0000313" key="15">
    <source>
        <dbReference type="Proteomes" id="UP000199648"/>
    </source>
</evidence>
<dbReference type="Pfam" id="PF01807">
    <property type="entry name" value="Zn_ribbon_DnaG"/>
    <property type="match status" value="1"/>
</dbReference>
<dbReference type="SUPFAM" id="SSF56731">
    <property type="entry name" value="DNA primase core"/>
    <property type="match status" value="1"/>
</dbReference>
<keyword evidence="15" id="KW-1185">Reference proteome</keyword>
<dbReference type="Gene3D" id="3.90.580.10">
    <property type="entry name" value="Zinc finger, CHC2-type domain"/>
    <property type="match status" value="1"/>
</dbReference>
<keyword evidence="8 12" id="KW-0862">Zinc</keyword>
<evidence type="ECO:0000256" key="4">
    <source>
        <dbReference type="ARBA" id="ARBA00022695"/>
    </source>
</evidence>
<dbReference type="Gene3D" id="1.10.860.10">
    <property type="entry name" value="DNAb Helicase, Chain A"/>
    <property type="match status" value="1"/>
</dbReference>
<dbReference type="NCBIfam" id="TIGR01391">
    <property type="entry name" value="dnaG"/>
    <property type="match status" value="1"/>
</dbReference>
<dbReference type="Gene3D" id="3.90.980.10">
    <property type="entry name" value="DNA primase, catalytic core, N-terminal domain"/>
    <property type="match status" value="1"/>
</dbReference>
<keyword evidence="1 12" id="KW-0240">DNA-directed RNA polymerase</keyword>
<comment type="function">
    <text evidence="12">RNA polymerase that catalyzes the synthesis of short RNA molecules used as primers for DNA polymerase during DNA replication.</text>
</comment>
<comment type="domain">
    <text evidence="12">Contains an N-terminal zinc-binding domain, a central core domain that contains the primase activity, and a C-terminal DnaB-binding domain.</text>
</comment>
<keyword evidence="2 12" id="KW-0639">Primosome</keyword>
<dbReference type="SUPFAM" id="SSF117023">
    <property type="entry name" value="DNA primase DnaG, C-terminal domain"/>
    <property type="match status" value="1"/>
</dbReference>
<dbReference type="InterPro" id="IPR016136">
    <property type="entry name" value="DNA_helicase_N/primase_C"/>
</dbReference>
<dbReference type="GO" id="GO:0003677">
    <property type="term" value="F:DNA binding"/>
    <property type="evidence" value="ECO:0007669"/>
    <property type="project" value="UniProtKB-KW"/>
</dbReference>
<keyword evidence="10 12" id="KW-0238">DNA-binding</keyword>
<evidence type="ECO:0000256" key="1">
    <source>
        <dbReference type="ARBA" id="ARBA00022478"/>
    </source>
</evidence>
<keyword evidence="4 12" id="KW-0548">Nucleotidyltransferase</keyword>
<dbReference type="SUPFAM" id="SSF57783">
    <property type="entry name" value="Zinc beta-ribbon"/>
    <property type="match status" value="1"/>
</dbReference>
<dbReference type="InterPro" id="IPR013264">
    <property type="entry name" value="DNAG_N"/>
</dbReference>
<dbReference type="Pfam" id="PF08278">
    <property type="entry name" value="DnaG_DnaB_bind"/>
    <property type="match status" value="1"/>
</dbReference>
<evidence type="ECO:0000256" key="2">
    <source>
        <dbReference type="ARBA" id="ARBA00022515"/>
    </source>
</evidence>
<evidence type="ECO:0000256" key="5">
    <source>
        <dbReference type="ARBA" id="ARBA00022705"/>
    </source>
</evidence>
<dbReference type="GO" id="GO:0008270">
    <property type="term" value="F:zinc ion binding"/>
    <property type="evidence" value="ECO:0007669"/>
    <property type="project" value="UniProtKB-UniRule"/>
</dbReference>
<name>A0A1G5PUC6_9GAMM</name>
<dbReference type="InterPro" id="IPR013173">
    <property type="entry name" value="DNA_primase_DnaG_DnaB-bd_dom"/>
</dbReference>
<keyword evidence="5 12" id="KW-0235">DNA replication</keyword>
<evidence type="ECO:0000256" key="12">
    <source>
        <dbReference type="HAMAP-Rule" id="MF_00974"/>
    </source>
</evidence>
<evidence type="ECO:0000259" key="13">
    <source>
        <dbReference type="PROSITE" id="PS50880"/>
    </source>
</evidence>
<dbReference type="Pfam" id="PF10410">
    <property type="entry name" value="DnaB_bind"/>
    <property type="match status" value="1"/>
</dbReference>
<dbReference type="SMART" id="SM00766">
    <property type="entry name" value="DnaG_DnaB_bind"/>
    <property type="match status" value="1"/>
</dbReference>
<dbReference type="RefSeq" id="WP_092992941.1">
    <property type="nucleotide sequence ID" value="NZ_FMWD01000002.1"/>
</dbReference>
<sequence length="588" mass="65196">MAGKIPQTFIDDLISRVDIIDVIDSRVPLKKAGRDYKACCPFHQEKTPSFTVSPNKQFYYCFGCGAHGTAIGFLMEFEHLSFVEAIEDLASANGLTVPREGGQKGARSVADNHTGELYGLLEQADRFYRKQLRVHPEAVRAVEYLKGRGLSGEIAAEFGIGFAPPGWHNLGKALNSARPADLVAAGLSIENDEGRRYDRFRERVMFPIHDRRGRVIGFGGRVLGDGTPKYLNSPETPVFHKGRELYGLWEARQALRQLPRLLVVEGYMDVVSLAQFGVRYAVATLGTSVTPDHLQLMFRATSEVVFCFDGDRAGRDAAWRGLEHVLPLIGEGRQVKFMFLPDGEDPDTLIREIGREGFESRVERAQPLADFVVDQLSSRADLSQIDGPARLVELARPLLSKVPVGGYRKALAENLASRARMGVAEVSELLGFGIPGGRSVPGPRRRPAKMGDDRAPSPVRHAISLLLQQPGLGAHAGSSTRFAGIPLPGAALLGEMLELVQIRPHLSTGALIEHWRERPEGPHLAKLAARELPLDDAEALQREFEETLERIEQYRLEFRRDELTRKPFRELTGAEKIELQQLLRSKTP</sequence>
<dbReference type="InterPro" id="IPR006295">
    <property type="entry name" value="DNA_primase_DnaG"/>
</dbReference>
<dbReference type="FunFam" id="3.40.1360.10:FF:000002">
    <property type="entry name" value="DNA primase"/>
    <property type="match status" value="1"/>
</dbReference>
<dbReference type="InterPro" id="IPR037068">
    <property type="entry name" value="DNA_primase_core_N_sf"/>
</dbReference>
<dbReference type="FunFam" id="3.90.980.10:FF:000001">
    <property type="entry name" value="DNA primase"/>
    <property type="match status" value="1"/>
</dbReference>
<evidence type="ECO:0000256" key="11">
    <source>
        <dbReference type="ARBA" id="ARBA00023163"/>
    </source>
</evidence>
<evidence type="ECO:0000313" key="14">
    <source>
        <dbReference type="EMBL" id="SCZ53017.1"/>
    </source>
</evidence>
<comment type="catalytic activity">
    <reaction evidence="12">
        <text>ssDNA + n NTP = ssDNA/pppN(pN)n-1 hybrid + (n-1) diphosphate.</text>
        <dbReference type="EC" id="2.7.7.101"/>
    </reaction>
</comment>